<feature type="non-terminal residue" evidence="2">
    <location>
        <position position="1"/>
    </location>
</feature>
<dbReference type="InterPro" id="IPR013815">
    <property type="entry name" value="ATP_grasp_subdomain_1"/>
</dbReference>
<dbReference type="EMBL" id="UINC01142818">
    <property type="protein sequence ID" value="SVD31384.1"/>
    <property type="molecule type" value="Genomic_DNA"/>
</dbReference>
<dbReference type="InterPro" id="IPR002192">
    <property type="entry name" value="PPDK_AMP/ATP-bd"/>
</dbReference>
<dbReference type="PANTHER" id="PTHR22931:SF9">
    <property type="entry name" value="PYRUVATE, PHOSPHATE DIKINASE 1, CHLOROPLASTIC"/>
    <property type="match status" value="1"/>
</dbReference>
<dbReference type="Gene3D" id="3.30.1490.20">
    <property type="entry name" value="ATP-grasp fold, A domain"/>
    <property type="match status" value="1"/>
</dbReference>
<reference evidence="2" key="1">
    <citation type="submission" date="2018-05" db="EMBL/GenBank/DDBJ databases">
        <authorList>
            <person name="Lanie J.A."/>
            <person name="Ng W.-L."/>
            <person name="Kazmierczak K.M."/>
            <person name="Andrzejewski T.M."/>
            <person name="Davidsen T.M."/>
            <person name="Wayne K.J."/>
            <person name="Tettelin H."/>
            <person name="Glass J.I."/>
            <person name="Rusch D."/>
            <person name="Podicherti R."/>
            <person name="Tsui H.-C.T."/>
            <person name="Winkler M.E."/>
        </authorList>
    </citation>
    <scope>NUCLEOTIDE SEQUENCE</scope>
</reference>
<proteinExistence type="predicted"/>
<dbReference type="GO" id="GO:0050242">
    <property type="term" value="F:pyruvate, phosphate dikinase activity"/>
    <property type="evidence" value="ECO:0007669"/>
    <property type="project" value="InterPro"/>
</dbReference>
<dbReference type="GO" id="GO:0005524">
    <property type="term" value="F:ATP binding"/>
    <property type="evidence" value="ECO:0007669"/>
    <property type="project" value="InterPro"/>
</dbReference>
<feature type="non-terminal residue" evidence="2">
    <location>
        <position position="164"/>
    </location>
</feature>
<dbReference type="PANTHER" id="PTHR22931">
    <property type="entry name" value="PHOSPHOENOLPYRUVATE DIKINASE-RELATED"/>
    <property type="match status" value="1"/>
</dbReference>
<protein>
    <recommendedName>
        <fullName evidence="1">Pyruvate phosphate dikinase AMP/ATP-binding domain-containing protein</fullName>
    </recommendedName>
</protein>
<dbReference type="GO" id="GO:0016301">
    <property type="term" value="F:kinase activity"/>
    <property type="evidence" value="ECO:0007669"/>
    <property type="project" value="InterPro"/>
</dbReference>
<feature type="domain" description="Pyruvate phosphate dikinase AMP/ATP-binding" evidence="1">
    <location>
        <begin position="64"/>
        <end position="120"/>
    </location>
</feature>
<evidence type="ECO:0000259" key="1">
    <source>
        <dbReference type="Pfam" id="PF01326"/>
    </source>
</evidence>
<dbReference type="InterPro" id="IPR010121">
    <property type="entry name" value="Pyruvate_phosphate_dikinase"/>
</dbReference>
<feature type="domain" description="Pyruvate phosphate dikinase AMP/ATP-binding" evidence="1">
    <location>
        <begin position="21"/>
        <end position="59"/>
    </location>
</feature>
<accession>A0A382UAR2</accession>
<dbReference type="SUPFAM" id="SSF56059">
    <property type="entry name" value="Glutathione synthetase ATP-binding domain-like"/>
    <property type="match status" value="1"/>
</dbReference>
<dbReference type="Pfam" id="PF01326">
    <property type="entry name" value="PPDK_N"/>
    <property type="match status" value="2"/>
</dbReference>
<dbReference type="AlphaFoldDB" id="A0A382UAR2"/>
<sequence>MKKYIYLFQQGNAEGKSSLSDLLGGKGANLAEMCNLNLPVPPGFTITTEVCNYFIKHNKYPRGFKKQVEAALARIENILSQKFGDVQNPLLLSVRSGAKLSMPGMMETILNIGLNDKTINGLIYNNKNKRFAFDSYRRLIMMFSDVVMEKSNDLDYNIRIKLEN</sequence>
<name>A0A382UAR2_9ZZZZ</name>
<gene>
    <name evidence="2" type="ORF">METZ01_LOCUS384238</name>
</gene>
<organism evidence="2">
    <name type="scientific">marine metagenome</name>
    <dbReference type="NCBI Taxonomy" id="408172"/>
    <lineage>
        <taxon>unclassified sequences</taxon>
        <taxon>metagenomes</taxon>
        <taxon>ecological metagenomes</taxon>
    </lineage>
</organism>
<evidence type="ECO:0000313" key="2">
    <source>
        <dbReference type="EMBL" id="SVD31384.1"/>
    </source>
</evidence>